<organism evidence="1 2">
    <name type="scientific">Rhodobacter maris</name>
    <dbReference type="NCBI Taxonomy" id="446682"/>
    <lineage>
        <taxon>Bacteria</taxon>
        <taxon>Pseudomonadati</taxon>
        <taxon>Pseudomonadota</taxon>
        <taxon>Alphaproteobacteria</taxon>
        <taxon>Rhodobacterales</taxon>
        <taxon>Rhodobacter group</taxon>
        <taxon>Rhodobacter</taxon>
    </lineage>
</organism>
<accession>A0A285SJW7</accession>
<evidence type="ECO:0000313" key="1">
    <source>
        <dbReference type="EMBL" id="SOC08164.1"/>
    </source>
</evidence>
<reference evidence="2" key="1">
    <citation type="submission" date="2017-08" db="EMBL/GenBank/DDBJ databases">
        <authorList>
            <person name="Varghese N."/>
            <person name="Submissions S."/>
        </authorList>
    </citation>
    <scope>NUCLEOTIDE SEQUENCE [LARGE SCALE GENOMIC DNA]</scope>
    <source>
        <strain evidence="2">JA276</strain>
    </source>
</reference>
<proteinExistence type="predicted"/>
<dbReference type="Proteomes" id="UP000219111">
    <property type="component" value="Unassembled WGS sequence"/>
</dbReference>
<gene>
    <name evidence="1" type="ORF">SAMN05877831_106160</name>
</gene>
<keyword evidence="2" id="KW-1185">Reference proteome</keyword>
<evidence type="ECO:0008006" key="3">
    <source>
        <dbReference type="Google" id="ProtNLM"/>
    </source>
</evidence>
<dbReference type="EMBL" id="OBMT01000006">
    <property type="protein sequence ID" value="SOC08164.1"/>
    <property type="molecule type" value="Genomic_DNA"/>
</dbReference>
<dbReference type="RefSeq" id="WP_097070110.1">
    <property type="nucleotide sequence ID" value="NZ_OBMT01000006.1"/>
</dbReference>
<name>A0A285SJW7_9RHOB</name>
<protein>
    <recommendedName>
        <fullName evidence="3">Phasin protein</fullName>
    </recommendedName>
</protein>
<sequence length="120" mass="13378">MAKTTMKQMEAKASVLDTWSMFFAPQARMAEAMLGQNIELLDFLKARFERDKAMLADLAKVDDPAMAMQIWQDFWGRMFTDYSVETTKLAAHAGEIAETALRSATEEGTAMLSMAGKAKD</sequence>
<evidence type="ECO:0000313" key="2">
    <source>
        <dbReference type="Proteomes" id="UP000219111"/>
    </source>
</evidence>
<dbReference type="AlphaFoldDB" id="A0A285SJW7"/>
<dbReference type="OrthoDB" id="7870150at2"/>